<organism evidence="1 2">
    <name type="scientific">Bacillus sonorensis L12</name>
    <dbReference type="NCBI Taxonomy" id="1274524"/>
    <lineage>
        <taxon>Bacteria</taxon>
        <taxon>Bacillati</taxon>
        <taxon>Bacillota</taxon>
        <taxon>Bacilli</taxon>
        <taxon>Bacillales</taxon>
        <taxon>Bacillaceae</taxon>
        <taxon>Bacillus</taxon>
    </lineage>
</organism>
<protein>
    <submittedName>
        <fullName evidence="1">Ferrichrome import ABC transporter ATP-binding protein FhuC</fullName>
    </submittedName>
</protein>
<dbReference type="Proteomes" id="UP000011907">
    <property type="component" value="Unassembled WGS sequence"/>
</dbReference>
<proteinExistence type="predicted"/>
<evidence type="ECO:0000313" key="1">
    <source>
        <dbReference type="EMBL" id="EME73858.1"/>
    </source>
</evidence>
<evidence type="ECO:0000313" key="2">
    <source>
        <dbReference type="Proteomes" id="UP000011907"/>
    </source>
</evidence>
<keyword evidence="1" id="KW-0547">Nucleotide-binding</keyword>
<keyword evidence="1" id="KW-0067">ATP-binding</keyword>
<dbReference type="AlphaFoldDB" id="M5P342"/>
<reference evidence="1 2" key="1">
    <citation type="journal article" date="2013" name="Genome Announc.">
        <title>Draft Whole-Genome Sequence of Bacillus sonorensis Strain L12, a Source of Nonribosomal Lipopeptides.</title>
        <authorList>
            <person name="Adimpong D.B."/>
            <person name="Sorensen K.I."/>
            <person name="Nielsen D.S."/>
            <person name="Thorsen L."/>
            <person name="Rasmussen T.B."/>
            <person name="Derkx P.M."/>
            <person name="Jespersen L."/>
        </authorList>
    </citation>
    <scope>NUCLEOTIDE SEQUENCE [LARGE SCALE GENOMIC DNA]</scope>
    <source>
        <strain evidence="1 2">L12</strain>
    </source>
</reference>
<dbReference type="GO" id="GO:0005524">
    <property type="term" value="F:ATP binding"/>
    <property type="evidence" value="ECO:0007669"/>
    <property type="project" value="UniProtKB-KW"/>
</dbReference>
<dbReference type="EMBL" id="AOFM01000009">
    <property type="protein sequence ID" value="EME73858.1"/>
    <property type="molecule type" value="Genomic_DNA"/>
</dbReference>
<dbReference type="PATRIC" id="fig|1274524.3.peg.4143"/>
<gene>
    <name evidence="1" type="ORF">BSONL12_19154</name>
</gene>
<dbReference type="STRING" id="1274524.BSONL12_19154"/>
<comment type="caution">
    <text evidence="1">The sequence shown here is derived from an EMBL/GenBank/DDBJ whole genome shotgun (WGS) entry which is preliminary data.</text>
</comment>
<name>M5P342_9BACI</name>
<accession>M5P342</accession>
<sequence>MVVENHHLLKAITRIIPHQSGSVLLDGKDISKEDTKALAKNGHTGTSDYKYI</sequence>